<sequence length="276" mass="30698">MSNLKIVCDSLSDIPKELRERYDIEMVPLIVRFDDKEYRDGIDLGPKEFYDMLRAGKLPQTSQATYSQFKSVFDKFTKEGREILYISGSSRATGTYQSAIMAKNDTEGNIYTFDTMNFSYGCGMQVVKAAQMARESYTIDNILNQLEYMKENMYVVFSVDDLKYLQRGGRISSSKAVIGSMLGIKPILEVKDGLVTPVAQVRGKKHVFSKMVDLVKESCGQDKEIAIGHGDCTQDMNKLKDIATIELNPNGISIVDVGSCVGAHAGPGILSIFCVR</sequence>
<proteinExistence type="predicted"/>
<comment type="caution">
    <text evidence="3">The sequence shown here is derived from an EMBL/GenBank/DDBJ whole genome shotgun (WGS) entry which is preliminary data.</text>
</comment>
<organism evidence="3 4">
    <name type="scientific">Paraclostridium benzoelyticum</name>
    <dbReference type="NCBI Taxonomy" id="1629550"/>
    <lineage>
        <taxon>Bacteria</taxon>
        <taxon>Bacillati</taxon>
        <taxon>Bacillota</taxon>
        <taxon>Clostridia</taxon>
        <taxon>Peptostreptococcales</taxon>
        <taxon>Peptostreptococcaceae</taxon>
        <taxon>Paraclostridium</taxon>
    </lineage>
</organism>
<dbReference type="GO" id="GO:0008289">
    <property type="term" value="F:lipid binding"/>
    <property type="evidence" value="ECO:0007669"/>
    <property type="project" value="UniProtKB-KW"/>
</dbReference>
<accession>A0A0M3DMF4</accession>
<evidence type="ECO:0000256" key="2">
    <source>
        <dbReference type="ARBA" id="ARBA00023121"/>
    </source>
</evidence>
<dbReference type="NCBIfam" id="TIGR00762">
    <property type="entry name" value="DegV"/>
    <property type="match status" value="1"/>
</dbReference>
<dbReference type="PATRIC" id="fig|1629550.3.peg.3123"/>
<keyword evidence="4" id="KW-1185">Reference proteome</keyword>
<evidence type="ECO:0000313" key="3">
    <source>
        <dbReference type="EMBL" id="KKY02634.1"/>
    </source>
</evidence>
<dbReference type="InterPro" id="IPR043168">
    <property type="entry name" value="DegV_C"/>
</dbReference>
<dbReference type="InterPro" id="IPR003797">
    <property type="entry name" value="DegV"/>
</dbReference>
<dbReference type="PROSITE" id="PS51482">
    <property type="entry name" value="DEGV"/>
    <property type="match status" value="1"/>
</dbReference>
<dbReference type="AlphaFoldDB" id="A0A0M3DMF4"/>
<protein>
    <submittedName>
        <fullName evidence="3">6-phosphogluconate dehydratase</fullName>
    </submittedName>
</protein>
<dbReference type="PANTHER" id="PTHR33434:SF3">
    <property type="entry name" value="DEGV DOMAIN-CONTAINING PROTEIN YITS"/>
    <property type="match status" value="1"/>
</dbReference>
<evidence type="ECO:0000313" key="4">
    <source>
        <dbReference type="Proteomes" id="UP000034407"/>
    </source>
</evidence>
<dbReference type="Pfam" id="PF02645">
    <property type="entry name" value="DegV"/>
    <property type="match status" value="1"/>
</dbReference>
<evidence type="ECO:0000256" key="1">
    <source>
        <dbReference type="ARBA" id="ARBA00003238"/>
    </source>
</evidence>
<dbReference type="Gene3D" id="3.40.50.10170">
    <property type="match status" value="1"/>
</dbReference>
<dbReference type="Proteomes" id="UP000034407">
    <property type="component" value="Unassembled WGS sequence"/>
</dbReference>
<dbReference type="SUPFAM" id="SSF82549">
    <property type="entry name" value="DAK1/DegV-like"/>
    <property type="match status" value="1"/>
</dbReference>
<dbReference type="InterPro" id="IPR050270">
    <property type="entry name" value="DegV_domain_contain"/>
</dbReference>
<reference evidence="3 4" key="1">
    <citation type="submission" date="2015-04" db="EMBL/GenBank/DDBJ databases">
        <title>Microcin producing Clostridium sp. JC272T.</title>
        <authorList>
            <person name="Jyothsna T."/>
            <person name="Sasikala C."/>
            <person name="Ramana C."/>
        </authorList>
    </citation>
    <scope>NUCLEOTIDE SEQUENCE [LARGE SCALE GENOMIC DNA]</scope>
    <source>
        <strain evidence="3 4">JC272</strain>
    </source>
</reference>
<keyword evidence="2" id="KW-0446">Lipid-binding</keyword>
<dbReference type="RefSeq" id="WP_046821825.1">
    <property type="nucleotide sequence ID" value="NZ_LBBT01000039.1"/>
</dbReference>
<dbReference type="EMBL" id="LBBT01000039">
    <property type="protein sequence ID" value="KKY02634.1"/>
    <property type="molecule type" value="Genomic_DNA"/>
</dbReference>
<dbReference type="PANTHER" id="PTHR33434">
    <property type="entry name" value="DEGV DOMAIN-CONTAINING PROTEIN DR_1986-RELATED"/>
    <property type="match status" value="1"/>
</dbReference>
<comment type="function">
    <text evidence="1">May bind long-chain fatty acids, such as palmitate, and may play a role in lipid transport or fatty acid metabolism.</text>
</comment>
<dbReference type="OrthoDB" id="9780216at2"/>
<name>A0A0M3DMF4_9FIRM</name>
<gene>
    <name evidence="3" type="ORF">VN21_02130</name>
</gene>
<dbReference type="Gene3D" id="3.30.1180.10">
    <property type="match status" value="1"/>
</dbReference>